<dbReference type="Pfam" id="PF21399">
    <property type="entry name" value="TERT_C"/>
    <property type="match status" value="1"/>
</dbReference>
<protein>
    <recommendedName>
        <fullName evidence="3 13">Telomerase reverse transcriptase</fullName>
        <ecNumber evidence="2 13">2.7.7.49</ecNumber>
    </recommendedName>
    <alternativeName>
        <fullName evidence="13">Telomerase catalytic subunit</fullName>
    </alternativeName>
</protein>
<keyword evidence="7 13" id="KW-0479">Metal-binding</keyword>
<evidence type="ECO:0000256" key="11">
    <source>
        <dbReference type="ARBA" id="ARBA00023242"/>
    </source>
</evidence>
<dbReference type="GO" id="GO:0000333">
    <property type="term" value="C:telomerase catalytic core complex"/>
    <property type="evidence" value="ECO:0007669"/>
    <property type="project" value="TreeGrafter"/>
</dbReference>
<dbReference type="AlphaFoldDB" id="A0A803Q6U6"/>
<dbReference type="InterPro" id="IPR021891">
    <property type="entry name" value="Telomerase_RBD"/>
</dbReference>
<dbReference type="OMA" id="SYKAVQW"/>
<feature type="domain" description="Reverse transcriptase" evidence="14">
    <location>
        <begin position="662"/>
        <end position="1036"/>
    </location>
</feature>
<evidence type="ECO:0000256" key="8">
    <source>
        <dbReference type="ARBA" id="ARBA00022842"/>
    </source>
</evidence>
<evidence type="ECO:0000256" key="7">
    <source>
        <dbReference type="ARBA" id="ARBA00022723"/>
    </source>
</evidence>
<evidence type="ECO:0000256" key="3">
    <source>
        <dbReference type="ARBA" id="ARBA00016182"/>
    </source>
</evidence>
<accession>A0A803Q6U6</accession>
<keyword evidence="11 13" id="KW-0539">Nucleus</keyword>
<dbReference type="InterPro" id="IPR003545">
    <property type="entry name" value="Telomerase_RT"/>
</dbReference>
<dbReference type="PRINTS" id="PR01365">
    <property type="entry name" value="TELOMERASERT"/>
</dbReference>
<evidence type="ECO:0000313" key="15">
    <source>
        <dbReference type="EnsemblPlants" id="cds.evm.model.07.878"/>
    </source>
</evidence>
<proteinExistence type="inferred from homology"/>
<evidence type="ECO:0000256" key="9">
    <source>
        <dbReference type="ARBA" id="ARBA00022895"/>
    </source>
</evidence>
<dbReference type="SMART" id="SM00975">
    <property type="entry name" value="Telomerase_RBD"/>
    <property type="match status" value="1"/>
</dbReference>
<dbReference type="Proteomes" id="UP000596661">
    <property type="component" value="Chromosome 7"/>
</dbReference>
<dbReference type="FunFam" id="3.30.70.2630:FF:000002">
    <property type="entry name" value="Telomerase reverse transcriptase"/>
    <property type="match status" value="1"/>
</dbReference>
<evidence type="ECO:0000256" key="13">
    <source>
        <dbReference type="RuleBase" id="RU365061"/>
    </source>
</evidence>
<comment type="function">
    <text evidence="13">Telomerase is a ribonucleoprotein enzyme essential for the replication of chromosome termini in most eukaryotes. It elongates telomeres. It is a reverse transcriptase that adds simple sequence repeats to chromosome ends by copying a template sequence within the RNA component of the enzyme.</text>
</comment>
<keyword evidence="4 13" id="KW-0158">Chromosome</keyword>
<dbReference type="EnsemblPlants" id="evm.model.07.878">
    <property type="protein sequence ID" value="cds.evm.model.07.878"/>
    <property type="gene ID" value="evm.TU.07.878"/>
</dbReference>
<comment type="subcellular location">
    <subcellularLocation>
        <location evidence="13">Nucleus</location>
    </subcellularLocation>
    <subcellularLocation>
        <location evidence="13">Chromosome</location>
        <location evidence="13">Telomere</location>
    </subcellularLocation>
</comment>
<dbReference type="GO" id="GO:0000781">
    <property type="term" value="C:chromosome, telomeric region"/>
    <property type="evidence" value="ECO:0007669"/>
    <property type="project" value="UniProtKB-SubCell"/>
</dbReference>
<evidence type="ECO:0000313" key="16">
    <source>
        <dbReference type="Proteomes" id="UP000596661"/>
    </source>
</evidence>
<keyword evidence="5 13" id="KW-0808">Transferase</keyword>
<evidence type="ECO:0000256" key="4">
    <source>
        <dbReference type="ARBA" id="ARBA00022454"/>
    </source>
</evidence>
<dbReference type="GO" id="GO:0003720">
    <property type="term" value="F:telomerase activity"/>
    <property type="evidence" value="ECO:0007669"/>
    <property type="project" value="InterPro"/>
</dbReference>
<sequence length="1232" mass="141953">MPKKRTRVPDVIWRLFGSRARTLSNTIVSLLPASTPTLSDDMSFLLRPGDSSDYRKLLDRCFVVISENTPKITISRFSPVSHWPQHQIVARTIEMIIFGHSVTSNVICSGYDKYTQSSPLVELLTAPAWCLLLQRVGEEIMVYLLKNASIFLPLVYNRYHQVAGSPISKLFFSMKKHKLESQSGPKKKIKGEDDVIPLSKNQGQFTTSSSDGLLSSYTCVCFYKKRSNDAEKHSQMSSSEAAMEMKLDSMVNGGDNSSQSVQQYSNQSLELLGKRSRPFRWQRSRKRKQFQGTAIVPCTEVMEHKHRLPEKCDSDYSACSYHEKNLWKCCYMVREVPKKTTKETQIDRKLLFYNSETSSSVFPRKHVLNSLKPNTSDSVLLLESIFGLSGIMADSNREPCYQNIGSSPSDAASVCLYHSLMKLLKILIRRAQNCQHLNLLNKHCVDSAYDQNEIESSEVSFKESEYKNKILKKSHDQSKNSLQANDSNAIKSYCLKSQVVSFVWAACRSIIPPELLGTPTNWRILRRNISKFIQLRKFERFSLKQCMHKLKTSAFPYFFSDHSLCLLSNQVLQHEEGQILKTSRSGELNEATYRIRKRLLENWIYWFFSYVVVPLLQANFYVTESECGKHDVFYYKKSVWEKVKKMATNCLKDQSYVGLDNATTREIVKCRRFGFSKLRFLPKENRIRLLANLKAPSRMPLQESYWKNKSSRIGKKQLVQKTISFHNFKSVNSILRDTHSVLKGIQLKEPERLGSSVFDYNDVYRRLCPFLIQLKNGSSNIPGVYIIVSDVAKAFDSVEQKMLLSVIKDVIRDEKYTVKQSCEVRCTKSSLWVQDHYILLDQNIKSSATSLIPFQATNSVLVNQECSKTVTKNELLFDLNEHIKRNVLQLDKKFYLQRVGISQGSVLSTLLCSLYYGDMDRKVIFPFLERINQTAIQDGSEQYNFSYASGAQIHTSNTSYMLLRFIDDFLFVSTSKQQAEGFFSRLSRGFQDYNCYMNADKFSVNFDVGHISKLPSNRLCIGEDGVSFIRWSGLLINCCTLEVQADYTRHLKNHLSSSLTVSWHDKPGSRLESKLCSYMRPKCHPLFYDSKINSAGVVRLNIFQAFLVCAMKFHCYFCDLSYICRFRTAFYWKIIKKSFRYTSSLIKRRMHSRGGRLGSNLRPVLHLKNCEVEWLGLNAYVQVLKRKKPKQKELLSLLTSKLLMHKLSNNFSPCLSYAVDPSHSSLIWKIKY</sequence>
<dbReference type="PANTHER" id="PTHR12066:SF0">
    <property type="entry name" value="TELOMERASE REVERSE TRANSCRIPTASE"/>
    <property type="match status" value="1"/>
</dbReference>
<dbReference type="PROSITE" id="PS50878">
    <property type="entry name" value="RT_POL"/>
    <property type="match status" value="1"/>
</dbReference>
<evidence type="ECO:0000256" key="5">
    <source>
        <dbReference type="ARBA" id="ARBA00022679"/>
    </source>
</evidence>
<reference evidence="15" key="1">
    <citation type="submission" date="2018-11" db="EMBL/GenBank/DDBJ databases">
        <authorList>
            <person name="Grassa J C."/>
        </authorList>
    </citation>
    <scope>NUCLEOTIDE SEQUENCE [LARGE SCALE GENOMIC DNA]</scope>
</reference>
<reference evidence="15" key="2">
    <citation type="submission" date="2021-03" db="UniProtKB">
        <authorList>
            <consortium name="EnsemblPlants"/>
        </authorList>
    </citation>
    <scope>IDENTIFICATION</scope>
</reference>
<dbReference type="Gramene" id="evm.model.07.878">
    <property type="protein sequence ID" value="cds.evm.model.07.878"/>
    <property type="gene ID" value="evm.TU.07.878"/>
</dbReference>
<dbReference type="Gene3D" id="1.10.357.90">
    <property type="match status" value="1"/>
</dbReference>
<dbReference type="Gene3D" id="3.30.70.2630">
    <property type="match status" value="1"/>
</dbReference>
<dbReference type="GO" id="GO:0070034">
    <property type="term" value="F:telomerase RNA binding"/>
    <property type="evidence" value="ECO:0007669"/>
    <property type="project" value="TreeGrafter"/>
</dbReference>
<keyword evidence="16" id="KW-1185">Reference proteome</keyword>
<dbReference type="Pfam" id="PF12009">
    <property type="entry name" value="Telomerase_RBD"/>
    <property type="match status" value="1"/>
</dbReference>
<dbReference type="EC" id="2.7.7.49" evidence="2 13"/>
<keyword evidence="9 13" id="KW-0779">Telomere</keyword>
<dbReference type="Gene3D" id="1.10.132.70">
    <property type="match status" value="1"/>
</dbReference>
<evidence type="ECO:0000256" key="1">
    <source>
        <dbReference type="ARBA" id="ARBA00008001"/>
    </source>
</evidence>
<dbReference type="GO" id="GO:0007004">
    <property type="term" value="P:telomere maintenance via telomerase"/>
    <property type="evidence" value="ECO:0007669"/>
    <property type="project" value="TreeGrafter"/>
</dbReference>
<dbReference type="PANTHER" id="PTHR12066">
    <property type="entry name" value="TELOMERASE REVERSE TRANSCRIPTASE"/>
    <property type="match status" value="1"/>
</dbReference>
<dbReference type="EMBL" id="UZAU01000650">
    <property type="status" value="NOT_ANNOTATED_CDS"/>
    <property type="molecule type" value="Genomic_DNA"/>
</dbReference>
<evidence type="ECO:0000256" key="12">
    <source>
        <dbReference type="ARBA" id="ARBA00048173"/>
    </source>
</evidence>
<dbReference type="InterPro" id="IPR049139">
    <property type="entry name" value="TERT_C"/>
</dbReference>
<keyword evidence="6 13" id="KW-0548">Nucleotidyltransferase</keyword>
<name>A0A803Q6U6_CANSA</name>
<evidence type="ECO:0000259" key="14">
    <source>
        <dbReference type="PROSITE" id="PS50878"/>
    </source>
</evidence>
<dbReference type="GO" id="GO:0042162">
    <property type="term" value="F:telomeric DNA binding"/>
    <property type="evidence" value="ECO:0007669"/>
    <property type="project" value="TreeGrafter"/>
</dbReference>
<keyword evidence="8 13" id="KW-0460">Magnesium</keyword>
<comment type="similarity">
    <text evidence="1 13">Belongs to the reverse transcriptase family. Telomerase subfamily.</text>
</comment>
<dbReference type="InterPro" id="IPR000477">
    <property type="entry name" value="RT_dom"/>
</dbReference>
<dbReference type="CDD" id="cd01648">
    <property type="entry name" value="TERT"/>
    <property type="match status" value="1"/>
</dbReference>
<keyword evidence="10 13" id="KW-0695">RNA-directed DNA polymerase</keyword>
<organism evidence="15 16">
    <name type="scientific">Cannabis sativa</name>
    <name type="common">Hemp</name>
    <name type="synonym">Marijuana</name>
    <dbReference type="NCBI Taxonomy" id="3483"/>
    <lineage>
        <taxon>Eukaryota</taxon>
        <taxon>Viridiplantae</taxon>
        <taxon>Streptophyta</taxon>
        <taxon>Embryophyta</taxon>
        <taxon>Tracheophyta</taxon>
        <taxon>Spermatophyta</taxon>
        <taxon>Magnoliopsida</taxon>
        <taxon>eudicotyledons</taxon>
        <taxon>Gunneridae</taxon>
        <taxon>Pentapetalae</taxon>
        <taxon>rosids</taxon>
        <taxon>fabids</taxon>
        <taxon>Rosales</taxon>
        <taxon>Cannabaceae</taxon>
        <taxon>Cannabis</taxon>
    </lineage>
</organism>
<dbReference type="GO" id="GO:0046872">
    <property type="term" value="F:metal ion binding"/>
    <property type="evidence" value="ECO:0007669"/>
    <property type="project" value="UniProtKB-KW"/>
</dbReference>
<gene>
    <name evidence="15" type="primary">LOC115721772</name>
</gene>
<comment type="catalytic activity">
    <reaction evidence="12 13">
        <text>DNA(n) + a 2'-deoxyribonucleoside 5'-triphosphate = DNA(n+1) + diphosphate</text>
        <dbReference type="Rhea" id="RHEA:22508"/>
        <dbReference type="Rhea" id="RHEA-COMP:17339"/>
        <dbReference type="Rhea" id="RHEA-COMP:17340"/>
        <dbReference type="ChEBI" id="CHEBI:33019"/>
        <dbReference type="ChEBI" id="CHEBI:61560"/>
        <dbReference type="ChEBI" id="CHEBI:173112"/>
        <dbReference type="EC" id="2.7.7.49"/>
    </reaction>
</comment>
<evidence type="ECO:0000256" key="6">
    <source>
        <dbReference type="ARBA" id="ARBA00022695"/>
    </source>
</evidence>
<evidence type="ECO:0000256" key="2">
    <source>
        <dbReference type="ARBA" id="ARBA00012493"/>
    </source>
</evidence>
<evidence type="ECO:0000256" key="10">
    <source>
        <dbReference type="ARBA" id="ARBA00022918"/>
    </source>
</evidence>